<name>A0A3N1NRX0_9GAMM</name>
<proteinExistence type="predicted"/>
<reference evidence="1 2" key="1">
    <citation type="submission" date="2018-11" db="EMBL/GenBank/DDBJ databases">
        <title>Genomic Encyclopedia of Type Strains, Phase IV (KMG-IV): sequencing the most valuable type-strain genomes for metagenomic binning, comparative biology and taxonomic classification.</title>
        <authorList>
            <person name="Goeker M."/>
        </authorList>
    </citation>
    <scope>NUCLEOTIDE SEQUENCE [LARGE SCALE GENOMIC DNA]</scope>
    <source>
        <strain evidence="1 2">DSM 16974</strain>
    </source>
</reference>
<comment type="caution">
    <text evidence="1">The sequence shown here is derived from an EMBL/GenBank/DDBJ whole genome shotgun (WGS) entry which is preliminary data.</text>
</comment>
<evidence type="ECO:0000313" key="1">
    <source>
        <dbReference type="EMBL" id="ROQ18171.1"/>
    </source>
</evidence>
<gene>
    <name evidence="1" type="ORF">EDC38_3145</name>
</gene>
<accession>A0A3N1NRX0</accession>
<dbReference type="EMBL" id="RJUK01000003">
    <property type="protein sequence ID" value="ROQ18171.1"/>
    <property type="molecule type" value="Genomic_DNA"/>
</dbReference>
<sequence>MEQEEPEYLYSLIQTSLHITGLYVPSSSTAHLIGPSSLVAFNILNTVRVI</sequence>
<protein>
    <submittedName>
        <fullName evidence="1">Uncharacterized protein</fullName>
    </submittedName>
</protein>
<keyword evidence="2" id="KW-1185">Reference proteome</keyword>
<evidence type="ECO:0000313" key="2">
    <source>
        <dbReference type="Proteomes" id="UP000273643"/>
    </source>
</evidence>
<dbReference type="Proteomes" id="UP000273643">
    <property type="component" value="Unassembled WGS sequence"/>
</dbReference>
<organism evidence="1 2">
    <name type="scientific">Marinimicrobium koreense</name>
    <dbReference type="NCBI Taxonomy" id="306545"/>
    <lineage>
        <taxon>Bacteria</taxon>
        <taxon>Pseudomonadati</taxon>
        <taxon>Pseudomonadota</taxon>
        <taxon>Gammaproteobacteria</taxon>
        <taxon>Cellvibrionales</taxon>
        <taxon>Cellvibrionaceae</taxon>
        <taxon>Marinimicrobium</taxon>
    </lineage>
</organism>
<dbReference type="AlphaFoldDB" id="A0A3N1NRX0"/>